<sequence>MSEPLLKEEPAAQEVLIEAKEIVAQIRRATVHAAALERSVAEAASNLGVNMLSANEELVQAHRQLCGVLNLAEIKQRASMERLEKQTRRLLRAVMERVVLIVGTAAVIGAALGGAITVMLLR</sequence>
<organism evidence="2 3">
    <name type="scientific">Pseudomonas putida</name>
    <name type="common">Arthrobacter siderocapsulatus</name>
    <dbReference type="NCBI Taxonomy" id="303"/>
    <lineage>
        <taxon>Bacteria</taxon>
        <taxon>Pseudomonadati</taxon>
        <taxon>Pseudomonadota</taxon>
        <taxon>Gammaproteobacteria</taxon>
        <taxon>Pseudomonadales</taxon>
        <taxon>Pseudomonadaceae</taxon>
        <taxon>Pseudomonas</taxon>
    </lineage>
</organism>
<gene>
    <name evidence="2" type="ORF">DKY63_31030</name>
</gene>
<dbReference type="RefSeq" id="WP_110967625.1">
    <property type="nucleotide sequence ID" value="NZ_CP029693.1"/>
</dbReference>
<dbReference type="AlphaFoldDB" id="A0A2Z4RSU3"/>
<evidence type="ECO:0000256" key="1">
    <source>
        <dbReference type="SAM" id="Phobius"/>
    </source>
</evidence>
<keyword evidence="1" id="KW-0472">Membrane</keyword>
<reference evidence="2 3" key="1">
    <citation type="submission" date="2018-05" db="EMBL/GenBank/DDBJ databases">
        <title>Whole genome sequence of Pseudomonas putida JBC17.</title>
        <authorList>
            <person name="Lee Y.H."/>
            <person name="David K."/>
        </authorList>
    </citation>
    <scope>NUCLEOTIDE SEQUENCE [LARGE SCALE GENOMIC DNA]</scope>
    <source>
        <strain evidence="2 3">JBC17</strain>
    </source>
</reference>
<dbReference type="Proteomes" id="UP000250299">
    <property type="component" value="Chromosome"/>
</dbReference>
<name>A0A2Z4RSU3_PSEPU</name>
<protein>
    <recommendedName>
        <fullName evidence="4">StbC</fullName>
    </recommendedName>
</protein>
<keyword evidence="1" id="KW-1133">Transmembrane helix</keyword>
<feature type="transmembrane region" description="Helical" evidence="1">
    <location>
        <begin position="98"/>
        <end position="121"/>
    </location>
</feature>
<dbReference type="EMBL" id="CP029693">
    <property type="protein sequence ID" value="AWY44106.1"/>
    <property type="molecule type" value="Genomic_DNA"/>
</dbReference>
<evidence type="ECO:0008006" key="4">
    <source>
        <dbReference type="Google" id="ProtNLM"/>
    </source>
</evidence>
<evidence type="ECO:0000313" key="3">
    <source>
        <dbReference type="Proteomes" id="UP000250299"/>
    </source>
</evidence>
<proteinExistence type="predicted"/>
<evidence type="ECO:0000313" key="2">
    <source>
        <dbReference type="EMBL" id="AWY44106.1"/>
    </source>
</evidence>
<accession>A0A2Z4RSU3</accession>
<keyword evidence="1" id="KW-0812">Transmembrane</keyword>